<evidence type="ECO:0000256" key="1">
    <source>
        <dbReference type="SAM" id="MobiDB-lite"/>
    </source>
</evidence>
<comment type="caution">
    <text evidence="2">The sequence shown here is derived from an EMBL/GenBank/DDBJ whole genome shotgun (WGS) entry which is preliminary data.</text>
</comment>
<dbReference type="EMBL" id="QKWP01002245">
    <property type="protein sequence ID" value="RIB04144.1"/>
    <property type="molecule type" value="Genomic_DNA"/>
</dbReference>
<dbReference type="AlphaFoldDB" id="A0A397U1Q5"/>
<accession>A0A397U1Q5</accession>
<dbReference type="Proteomes" id="UP000266673">
    <property type="component" value="Unassembled WGS sequence"/>
</dbReference>
<feature type="region of interest" description="Disordered" evidence="1">
    <location>
        <begin position="1"/>
        <end position="35"/>
    </location>
</feature>
<sequence>MDDRSILESADSKMNKGNNNLRSSSSAPSSDFDREEDIDPEYYDVKKRTFKILYSWEDAINKIDFKNTSKKDWILEGYNLSSEFRNFQQSTIQQVKEKSYLCYKQDIQKILCLSNVMLIESTKPAYLTCNHEIWNKVCQRQTYPRLSSVVNSIILEYSLLLNSFTPPDKIQEKWCENFSRIAELNNKEDKDDFCKCQIILRNFLLLKSINNDNEDTFVHDGLHDLIKEIFRDSMFELVWANSKSSASNKENTIKCKKPDFKLMSNKGDEILFGEVKPKDSLSISTKKDLVKLANFQADALNDLIKKYGNRIGIISLGARIRIYEMDLNYDGVYRMILIANVITPMEHAQFLNLVPVLEAFYNFKHRISEVLTVIASNIPPNSPSRSTYGRVSTPSPKPVRITIAGLRPN</sequence>
<dbReference type="OrthoDB" id="2394823at2759"/>
<keyword evidence="3" id="KW-1185">Reference proteome</keyword>
<feature type="compositionally biased region" description="Basic and acidic residues" evidence="1">
    <location>
        <begin position="1"/>
        <end position="14"/>
    </location>
</feature>
<evidence type="ECO:0000313" key="3">
    <source>
        <dbReference type="Proteomes" id="UP000266673"/>
    </source>
</evidence>
<reference evidence="2 3" key="1">
    <citation type="submission" date="2018-06" db="EMBL/GenBank/DDBJ databases">
        <title>Comparative genomics reveals the genomic features of Rhizophagus irregularis, R. cerebriforme, R. diaphanum and Gigaspora rosea, and their symbiotic lifestyle signature.</title>
        <authorList>
            <person name="Morin E."/>
            <person name="San Clemente H."/>
            <person name="Chen E.C.H."/>
            <person name="De La Providencia I."/>
            <person name="Hainaut M."/>
            <person name="Kuo A."/>
            <person name="Kohler A."/>
            <person name="Murat C."/>
            <person name="Tang N."/>
            <person name="Roy S."/>
            <person name="Loubradou J."/>
            <person name="Henrissat B."/>
            <person name="Grigoriev I.V."/>
            <person name="Corradi N."/>
            <person name="Roux C."/>
            <person name="Martin F.M."/>
        </authorList>
    </citation>
    <scope>NUCLEOTIDE SEQUENCE [LARGE SCALE GENOMIC DNA]</scope>
    <source>
        <strain evidence="2 3">DAOM 194757</strain>
    </source>
</reference>
<gene>
    <name evidence="2" type="ORF">C2G38_707430</name>
</gene>
<proteinExistence type="predicted"/>
<name>A0A397U1Q5_9GLOM</name>
<organism evidence="2 3">
    <name type="scientific">Gigaspora rosea</name>
    <dbReference type="NCBI Taxonomy" id="44941"/>
    <lineage>
        <taxon>Eukaryota</taxon>
        <taxon>Fungi</taxon>
        <taxon>Fungi incertae sedis</taxon>
        <taxon>Mucoromycota</taxon>
        <taxon>Glomeromycotina</taxon>
        <taxon>Glomeromycetes</taxon>
        <taxon>Diversisporales</taxon>
        <taxon>Gigasporaceae</taxon>
        <taxon>Gigaspora</taxon>
    </lineage>
</organism>
<protein>
    <submittedName>
        <fullName evidence="2">Uncharacterized protein</fullName>
    </submittedName>
</protein>
<evidence type="ECO:0000313" key="2">
    <source>
        <dbReference type="EMBL" id="RIB04144.1"/>
    </source>
</evidence>